<dbReference type="InterPro" id="IPR011251">
    <property type="entry name" value="Luciferase-like_dom"/>
</dbReference>
<sequence length="336" mass="36300">MRVSVVDLGVVTPGESEADALAASLEFALAVEQFGYRRIWFAEHHLSRMGAAHHPELLIAAAAARTSRIRVGSGAVLMNHYSPFKVAEMFQQLESMFPGRIDLGMGRATGGPVVDIAMQRDRTARQAVDHSQQVLEALAWLGGRFPADHPFAGNPLVAGEHTTPQPWLLGSSPSSAELAAALGIGYTFAGFIAPAAATSALRRYREAFRPTEFGPQEPRAMLAVNVTVGEDDRDGARLAGSPKGYYARLRTQGGHSLVPLPEEAERELTEQERAEPTTIADGRWPRFVAGSPATVRATIEQMADESGADEVMVQSMIPRLSDRIESHRRLAEALIG</sequence>
<comment type="caution">
    <text evidence="3">The sequence shown here is derived from an EMBL/GenBank/DDBJ whole genome shotgun (WGS) entry which is preliminary data.</text>
</comment>
<dbReference type="EC" id="1.-.-.-" evidence="3"/>
<dbReference type="SUPFAM" id="SSF51679">
    <property type="entry name" value="Bacterial luciferase-like"/>
    <property type="match status" value="1"/>
</dbReference>
<dbReference type="GO" id="GO:0016705">
    <property type="term" value="F:oxidoreductase activity, acting on paired donors, with incorporation or reduction of molecular oxygen"/>
    <property type="evidence" value="ECO:0007669"/>
    <property type="project" value="InterPro"/>
</dbReference>
<dbReference type="GO" id="GO:0005829">
    <property type="term" value="C:cytosol"/>
    <property type="evidence" value="ECO:0007669"/>
    <property type="project" value="TreeGrafter"/>
</dbReference>
<evidence type="ECO:0000313" key="3">
    <source>
        <dbReference type="EMBL" id="TXG91698.1"/>
    </source>
</evidence>
<evidence type="ECO:0000256" key="1">
    <source>
        <dbReference type="ARBA" id="ARBA00007789"/>
    </source>
</evidence>
<dbReference type="NCBIfam" id="TIGR03558">
    <property type="entry name" value="oxido_grp_1"/>
    <property type="match status" value="1"/>
</dbReference>
<reference evidence="3 4" key="1">
    <citation type="submission" date="2018-07" db="EMBL/GenBank/DDBJ databases">
        <title>Genome sequence of Rhodococcus rhodnii ATCC 35071 from Rhodnius prolixus.</title>
        <authorList>
            <person name="Patel V."/>
            <person name="Vogel K.J."/>
        </authorList>
    </citation>
    <scope>NUCLEOTIDE SEQUENCE [LARGE SCALE GENOMIC DNA]</scope>
    <source>
        <strain evidence="3 4">ATCC 35071</strain>
    </source>
</reference>
<dbReference type="Gene3D" id="3.20.20.30">
    <property type="entry name" value="Luciferase-like domain"/>
    <property type="match status" value="1"/>
</dbReference>
<dbReference type="AlphaFoldDB" id="A0A6P2CL39"/>
<comment type="similarity">
    <text evidence="1">To bacterial alkanal monooxygenase alpha and beta chains.</text>
</comment>
<dbReference type="Proteomes" id="UP000471120">
    <property type="component" value="Unassembled WGS sequence"/>
</dbReference>
<dbReference type="InterPro" id="IPR050766">
    <property type="entry name" value="Bact_Lucif_Oxidored"/>
</dbReference>
<dbReference type="Pfam" id="PF00296">
    <property type="entry name" value="Bac_luciferase"/>
    <property type="match status" value="1"/>
</dbReference>
<name>A0A6P2CL39_9NOCA</name>
<accession>A0A6P2CL39</accession>
<proteinExistence type="predicted"/>
<dbReference type="InterPro" id="IPR036661">
    <property type="entry name" value="Luciferase-like_sf"/>
</dbReference>
<keyword evidence="3" id="KW-0560">Oxidoreductase</keyword>
<feature type="domain" description="Luciferase-like" evidence="2">
    <location>
        <begin position="1"/>
        <end position="309"/>
    </location>
</feature>
<dbReference type="PANTHER" id="PTHR30137:SF6">
    <property type="entry name" value="LUCIFERASE-LIKE MONOOXYGENASE"/>
    <property type="match status" value="1"/>
</dbReference>
<dbReference type="PANTHER" id="PTHR30137">
    <property type="entry name" value="LUCIFERASE-LIKE MONOOXYGENASE"/>
    <property type="match status" value="1"/>
</dbReference>
<dbReference type="RefSeq" id="WP_010837332.1">
    <property type="nucleotide sequence ID" value="NZ_QRCM01000001.1"/>
</dbReference>
<evidence type="ECO:0000259" key="2">
    <source>
        <dbReference type="Pfam" id="PF00296"/>
    </source>
</evidence>
<dbReference type="InterPro" id="IPR019949">
    <property type="entry name" value="CmoO-like"/>
</dbReference>
<evidence type="ECO:0000313" key="4">
    <source>
        <dbReference type="Proteomes" id="UP000471120"/>
    </source>
</evidence>
<organism evidence="3 4">
    <name type="scientific">Rhodococcus rhodnii</name>
    <dbReference type="NCBI Taxonomy" id="38312"/>
    <lineage>
        <taxon>Bacteria</taxon>
        <taxon>Bacillati</taxon>
        <taxon>Actinomycetota</taxon>
        <taxon>Actinomycetes</taxon>
        <taxon>Mycobacteriales</taxon>
        <taxon>Nocardiaceae</taxon>
        <taxon>Rhodococcus</taxon>
    </lineage>
</organism>
<gene>
    <name evidence="3" type="ORF">DW322_17755</name>
</gene>
<dbReference type="EMBL" id="QRCM01000001">
    <property type="protein sequence ID" value="TXG91698.1"/>
    <property type="molecule type" value="Genomic_DNA"/>
</dbReference>
<protein>
    <submittedName>
        <fullName evidence="3">MsnO8 family LLM class oxidoreductase</fullName>
        <ecNumber evidence="3">1.-.-.-</ecNumber>
    </submittedName>
</protein>